<gene>
    <name evidence="3" type="primary">yloB_2</name>
    <name evidence="3" type="ORF">NCTC10135_00148</name>
</gene>
<dbReference type="Gene3D" id="2.70.150.10">
    <property type="entry name" value="Calcium-transporting ATPase, cytoplasmic transduction domain A"/>
    <property type="match status" value="1"/>
</dbReference>
<feature type="non-terminal residue" evidence="3">
    <location>
        <position position="94"/>
    </location>
</feature>
<protein>
    <submittedName>
        <fullName evidence="3">Calcium-transporting ATPase</fullName>
        <ecNumber evidence="3">3.6.3.8</ecNumber>
    </submittedName>
</protein>
<feature type="domain" description="Cation-transporting P-type ATPase N-terminal" evidence="2">
    <location>
        <begin position="14"/>
        <end position="86"/>
    </location>
</feature>
<sequence length="94" mass="10842">MTPNKERKSKKNNEEQVIENNDHLLQTSMKNGLNKEDVLERQKKFGLNKLKQTKKINPFLVYLGQFKDVLVIILLCAALLSYVLAIVSGINKNW</sequence>
<dbReference type="PANTHER" id="PTHR42861">
    <property type="entry name" value="CALCIUM-TRANSPORTING ATPASE"/>
    <property type="match status" value="1"/>
</dbReference>
<dbReference type="SUPFAM" id="SSF81665">
    <property type="entry name" value="Calcium ATPase, transmembrane domain M"/>
    <property type="match status" value="1"/>
</dbReference>
<feature type="transmembrane region" description="Helical" evidence="1">
    <location>
        <begin position="69"/>
        <end position="90"/>
    </location>
</feature>
<evidence type="ECO:0000259" key="2">
    <source>
        <dbReference type="SMART" id="SM00831"/>
    </source>
</evidence>
<keyword evidence="1" id="KW-1133">Transmembrane helix</keyword>
<reference evidence="4" key="1">
    <citation type="submission" date="2018-06" db="EMBL/GenBank/DDBJ databases">
        <authorList>
            <consortium name="Pathogen Informatics"/>
        </authorList>
    </citation>
    <scope>NUCLEOTIDE SEQUENCE [LARGE SCALE GENOMIC DNA]</scope>
    <source>
        <strain evidence="4">NCTC10135</strain>
    </source>
</reference>
<name>A0A3B0P023_9BACT</name>
<dbReference type="EC" id="3.6.3.8" evidence="3"/>
<organism evidence="3 4">
    <name type="scientific">Metamycoplasma alkalescens</name>
    <dbReference type="NCBI Taxonomy" id="45363"/>
    <lineage>
        <taxon>Bacteria</taxon>
        <taxon>Bacillati</taxon>
        <taxon>Mycoplasmatota</taxon>
        <taxon>Mycoplasmoidales</taxon>
        <taxon>Metamycoplasmataceae</taxon>
        <taxon>Metamycoplasma</taxon>
    </lineage>
</organism>
<dbReference type="KEGG" id="mala:NCTC10135_00148"/>
<dbReference type="AlphaFoldDB" id="A0A3B0P023"/>
<dbReference type="Proteomes" id="UP000259864">
    <property type="component" value="Chromosome 1"/>
</dbReference>
<dbReference type="Pfam" id="PF00690">
    <property type="entry name" value="Cation_ATPase_N"/>
    <property type="match status" value="1"/>
</dbReference>
<evidence type="ECO:0000313" key="4">
    <source>
        <dbReference type="Proteomes" id="UP000259864"/>
    </source>
</evidence>
<accession>A0A3B0P023</accession>
<dbReference type="InterPro" id="IPR023298">
    <property type="entry name" value="ATPase_P-typ_TM_dom_sf"/>
</dbReference>
<proteinExistence type="predicted"/>
<keyword evidence="1" id="KW-0812">Transmembrane</keyword>
<evidence type="ECO:0000313" key="3">
    <source>
        <dbReference type="EMBL" id="SYV89657.1"/>
    </source>
</evidence>
<dbReference type="SMART" id="SM00831">
    <property type="entry name" value="Cation_ATPase_N"/>
    <property type="match status" value="1"/>
</dbReference>
<dbReference type="EMBL" id="LS991949">
    <property type="protein sequence ID" value="SYV89657.1"/>
    <property type="molecule type" value="Genomic_DNA"/>
</dbReference>
<dbReference type="InterPro" id="IPR004014">
    <property type="entry name" value="ATPase_P-typ_cation-transptr_N"/>
</dbReference>
<keyword evidence="3" id="KW-0378">Hydrolase</keyword>
<dbReference type="Gene3D" id="1.20.1110.10">
    <property type="entry name" value="Calcium-transporting ATPase, transmembrane domain"/>
    <property type="match status" value="1"/>
</dbReference>
<keyword evidence="1" id="KW-0472">Membrane</keyword>
<dbReference type="GO" id="GO:0016787">
    <property type="term" value="F:hydrolase activity"/>
    <property type="evidence" value="ECO:0007669"/>
    <property type="project" value="UniProtKB-KW"/>
</dbReference>
<evidence type="ECO:0000256" key="1">
    <source>
        <dbReference type="SAM" id="Phobius"/>
    </source>
</evidence>